<dbReference type="SUPFAM" id="SSF53955">
    <property type="entry name" value="Lysozyme-like"/>
    <property type="match status" value="1"/>
</dbReference>
<reference evidence="3 4" key="1">
    <citation type="submission" date="2020-08" db="EMBL/GenBank/DDBJ databases">
        <title>A Genomic Blueprint of the Chicken Gut Microbiome.</title>
        <authorList>
            <person name="Gilroy R."/>
            <person name="Ravi A."/>
            <person name="Getino M."/>
            <person name="Pursley I."/>
            <person name="Horton D.L."/>
            <person name="Alikhan N.-F."/>
            <person name="Baker D."/>
            <person name="Gharbi K."/>
            <person name="Hall N."/>
            <person name="Watson M."/>
            <person name="Adriaenssens E.M."/>
            <person name="Foster-Nyarko E."/>
            <person name="Jarju S."/>
            <person name="Secka A."/>
            <person name="Antonio M."/>
            <person name="Oren A."/>
            <person name="Chaudhuri R."/>
            <person name="La Ragione R.M."/>
            <person name="Hildebrand F."/>
            <person name="Pallen M.J."/>
        </authorList>
    </citation>
    <scope>NUCLEOTIDE SEQUENCE [LARGE SCALE GENOMIC DNA]</scope>
    <source>
        <strain evidence="3 4">Sa5BUN4</strain>
    </source>
</reference>
<dbReference type="CDD" id="cd16892">
    <property type="entry name" value="LT_VirB1-like"/>
    <property type="match status" value="1"/>
</dbReference>
<dbReference type="AlphaFoldDB" id="A0A8X8FPB6"/>
<evidence type="ECO:0000259" key="2">
    <source>
        <dbReference type="Pfam" id="PF01464"/>
    </source>
</evidence>
<proteinExistence type="predicted"/>
<sequence length="325" mass="34195">MLPGLEALACPELAVSMDVMAHVVNVESSRNPYAIGVVGGRLARQPKALDEAVATARMLEENGYNFSLGLAQVNRYNLQKYGLESYEKAFQQCPNLQAGSRILAECHSRSKGDWGKAFSCYYSGNFETGYRHGYVQKVFNSMQRGQMVASANGALPIPVVDRTPRAPTAAARAPAESADAARLRTRIEGLQTQMLAQGGGVVMPLPEDPARAYVVYPNTGAMVRGSLLRAADGGLARAVTNLVDRAVPSAAPMAGYADEGYPQGQPVVPAPPMGPQQAPAGSPGAPVLLRPWSERNQPAATGAAAMPASAAPVTDAPARDAAFVF</sequence>
<dbReference type="InterPro" id="IPR008258">
    <property type="entry name" value="Transglycosylase_SLT_dom_1"/>
</dbReference>
<evidence type="ECO:0000313" key="4">
    <source>
        <dbReference type="Proteomes" id="UP000636938"/>
    </source>
</evidence>
<dbReference type="Proteomes" id="UP000636938">
    <property type="component" value="Unassembled WGS sequence"/>
</dbReference>
<dbReference type="EMBL" id="JACSQS010000001">
    <property type="protein sequence ID" value="MBD7952772.1"/>
    <property type="molecule type" value="Genomic_DNA"/>
</dbReference>
<comment type="caution">
    <text evidence="3">The sequence shown here is derived from an EMBL/GenBank/DDBJ whole genome shotgun (WGS) entry which is preliminary data.</text>
</comment>
<accession>A0A8X8FPB6</accession>
<dbReference type="Pfam" id="PF01464">
    <property type="entry name" value="SLT"/>
    <property type="match status" value="1"/>
</dbReference>
<dbReference type="InterPro" id="IPR023346">
    <property type="entry name" value="Lysozyme-like_dom_sf"/>
</dbReference>
<name>A0A8X8FPB6_9GAMM</name>
<feature type="region of interest" description="Disordered" evidence="1">
    <location>
        <begin position="263"/>
        <end position="283"/>
    </location>
</feature>
<keyword evidence="4" id="KW-1185">Reference proteome</keyword>
<organism evidence="3 4">
    <name type="scientific">Stenotrophomonas lacuserhaii</name>
    <dbReference type="NCBI Taxonomy" id="2760084"/>
    <lineage>
        <taxon>Bacteria</taxon>
        <taxon>Pseudomonadati</taxon>
        <taxon>Pseudomonadota</taxon>
        <taxon>Gammaproteobacteria</taxon>
        <taxon>Lysobacterales</taxon>
        <taxon>Lysobacteraceae</taxon>
        <taxon>Stenotrophomonas</taxon>
    </lineage>
</organism>
<dbReference type="Gene3D" id="1.10.530.10">
    <property type="match status" value="1"/>
</dbReference>
<gene>
    <name evidence="3" type="ORF">H9654_01015</name>
</gene>
<evidence type="ECO:0000256" key="1">
    <source>
        <dbReference type="SAM" id="MobiDB-lite"/>
    </source>
</evidence>
<feature type="domain" description="Transglycosylase SLT" evidence="2">
    <location>
        <begin position="16"/>
        <end position="129"/>
    </location>
</feature>
<protein>
    <submittedName>
        <fullName evidence="3">Lytic transglycosylase domain-containing protein</fullName>
    </submittedName>
</protein>
<evidence type="ECO:0000313" key="3">
    <source>
        <dbReference type="EMBL" id="MBD7952772.1"/>
    </source>
</evidence>
<dbReference type="RefSeq" id="WP_191768316.1">
    <property type="nucleotide sequence ID" value="NZ_JACSQS010000001.1"/>
</dbReference>